<dbReference type="GO" id="GO:0003700">
    <property type="term" value="F:DNA-binding transcription factor activity"/>
    <property type="evidence" value="ECO:0007669"/>
    <property type="project" value="InterPro"/>
</dbReference>
<organism evidence="2 3">
    <name type="scientific">Sphingobacterium zhuxiongii</name>
    <dbReference type="NCBI Taxonomy" id="2662364"/>
    <lineage>
        <taxon>Bacteria</taxon>
        <taxon>Pseudomonadati</taxon>
        <taxon>Bacteroidota</taxon>
        <taxon>Sphingobacteriia</taxon>
        <taxon>Sphingobacteriales</taxon>
        <taxon>Sphingobacteriaceae</taxon>
        <taxon>Sphingobacterium</taxon>
    </lineage>
</organism>
<feature type="domain" description="HTH marR-type" evidence="1">
    <location>
        <begin position="59"/>
        <end position="193"/>
    </location>
</feature>
<dbReference type="AlphaFoldDB" id="A0A5Q0QHM1"/>
<proteinExistence type="predicted"/>
<dbReference type="InterPro" id="IPR036390">
    <property type="entry name" value="WH_DNA-bd_sf"/>
</dbReference>
<gene>
    <name evidence="2" type="ORF">GFH32_11660</name>
</gene>
<dbReference type="InterPro" id="IPR000835">
    <property type="entry name" value="HTH_MarR-typ"/>
</dbReference>
<dbReference type="PRINTS" id="PR00598">
    <property type="entry name" value="HTHMARR"/>
</dbReference>
<protein>
    <submittedName>
        <fullName evidence="2">MarR family transcriptional regulator</fullName>
    </submittedName>
</protein>
<accession>A0A5Q0QHM1</accession>
<dbReference type="Gene3D" id="1.10.10.10">
    <property type="entry name" value="Winged helix-like DNA-binding domain superfamily/Winged helix DNA-binding domain"/>
    <property type="match status" value="1"/>
</dbReference>
<name>A0A5Q0QHM1_9SPHI</name>
<dbReference type="InterPro" id="IPR036388">
    <property type="entry name" value="WH-like_DNA-bd_sf"/>
</dbReference>
<dbReference type="SUPFAM" id="SSF46785">
    <property type="entry name" value="Winged helix' DNA-binding domain"/>
    <property type="match status" value="1"/>
</dbReference>
<evidence type="ECO:0000313" key="2">
    <source>
        <dbReference type="EMBL" id="QGA26930.1"/>
    </source>
</evidence>
<keyword evidence="3" id="KW-1185">Reference proteome</keyword>
<dbReference type="Proteomes" id="UP000326921">
    <property type="component" value="Chromosome"/>
</dbReference>
<dbReference type="EMBL" id="CP045652">
    <property type="protein sequence ID" value="QGA26930.1"/>
    <property type="molecule type" value="Genomic_DNA"/>
</dbReference>
<sequence length="219" mass="25112">MNYQLIKDVLELVEEFEVSTDSSPHADIESFKQWLVKNTHYNSVDADPNWEGKVNGRSKESIISTLIVHMNRFGKNYSKAAILGSEFTSQEDFIYLINLRAFGKMTKMELIKKNVHEKPIGILIINRLMLKGWIIQEKNDSDKRSKIISITNEGIEALENQMIKIRQATNIVSGDLSEKEKTELIRLLSKLNDFHLPIYEKNIDSSQLLEVGLSSSLKK</sequence>
<dbReference type="PROSITE" id="PS50995">
    <property type="entry name" value="HTH_MARR_2"/>
    <property type="match status" value="1"/>
</dbReference>
<evidence type="ECO:0000259" key="1">
    <source>
        <dbReference type="PROSITE" id="PS50995"/>
    </source>
</evidence>
<evidence type="ECO:0000313" key="3">
    <source>
        <dbReference type="Proteomes" id="UP000326921"/>
    </source>
</evidence>
<dbReference type="KEGG" id="sphe:GFH32_11660"/>
<dbReference type="RefSeq" id="WP_153511773.1">
    <property type="nucleotide sequence ID" value="NZ_CP045652.1"/>
</dbReference>
<reference evidence="2 3" key="1">
    <citation type="submission" date="2019-10" db="EMBL/GenBank/DDBJ databases">
        <authorList>
            <person name="Dong K."/>
        </authorList>
    </citation>
    <scope>NUCLEOTIDE SEQUENCE [LARGE SCALE GENOMIC DNA]</scope>
    <source>
        <strain evidence="3">dk4302</strain>
    </source>
</reference>